<dbReference type="PANTHER" id="PTHR37534:SF15">
    <property type="entry name" value="ZN(II)2CYS6 TRANSCRIPTION FACTOR (EUROFUNG)"/>
    <property type="match status" value="1"/>
</dbReference>
<keyword evidence="2" id="KW-0539">Nucleus</keyword>
<dbReference type="InterPro" id="IPR021858">
    <property type="entry name" value="Fun_TF"/>
</dbReference>
<dbReference type="GO" id="GO:0000976">
    <property type="term" value="F:transcription cis-regulatory region binding"/>
    <property type="evidence" value="ECO:0007669"/>
    <property type="project" value="TreeGrafter"/>
</dbReference>
<dbReference type="GO" id="GO:0008270">
    <property type="term" value="F:zinc ion binding"/>
    <property type="evidence" value="ECO:0007669"/>
    <property type="project" value="InterPro"/>
</dbReference>
<dbReference type="GO" id="GO:0000981">
    <property type="term" value="F:DNA-binding transcription factor activity, RNA polymerase II-specific"/>
    <property type="evidence" value="ECO:0007669"/>
    <property type="project" value="InterPro"/>
</dbReference>
<dbReference type="AlphaFoldDB" id="A0A9P9EIT1"/>
<comment type="caution">
    <text evidence="4">The sequence shown here is derived from an EMBL/GenBank/DDBJ whole genome shotgun (WGS) entry which is preliminary data.</text>
</comment>
<dbReference type="InterPro" id="IPR001138">
    <property type="entry name" value="Zn2Cys6_DnaBD"/>
</dbReference>
<feature type="domain" description="Zn(2)-C6 fungal-type" evidence="3">
    <location>
        <begin position="21"/>
        <end position="51"/>
    </location>
</feature>
<reference evidence="4" key="1">
    <citation type="journal article" date="2021" name="Nat. Commun.">
        <title>Genetic determinants of endophytism in the Arabidopsis root mycobiome.</title>
        <authorList>
            <person name="Mesny F."/>
            <person name="Miyauchi S."/>
            <person name="Thiergart T."/>
            <person name="Pickel B."/>
            <person name="Atanasova L."/>
            <person name="Karlsson M."/>
            <person name="Huettel B."/>
            <person name="Barry K.W."/>
            <person name="Haridas S."/>
            <person name="Chen C."/>
            <person name="Bauer D."/>
            <person name="Andreopoulos W."/>
            <person name="Pangilinan J."/>
            <person name="LaButti K."/>
            <person name="Riley R."/>
            <person name="Lipzen A."/>
            <person name="Clum A."/>
            <person name="Drula E."/>
            <person name="Henrissat B."/>
            <person name="Kohler A."/>
            <person name="Grigoriev I.V."/>
            <person name="Martin F.M."/>
            <person name="Hacquard S."/>
        </authorList>
    </citation>
    <scope>NUCLEOTIDE SEQUENCE</scope>
    <source>
        <strain evidence="4">MPI-CAGE-AT-0021</strain>
    </source>
</reference>
<gene>
    <name evidence="4" type="ORF">B0J13DRAFT_557521</name>
</gene>
<dbReference type="OrthoDB" id="288726at2759"/>
<dbReference type="PROSITE" id="PS00463">
    <property type="entry name" value="ZN2_CY6_FUNGAL_1"/>
    <property type="match status" value="1"/>
</dbReference>
<accession>A0A9P9EIT1</accession>
<dbReference type="GO" id="GO:0045944">
    <property type="term" value="P:positive regulation of transcription by RNA polymerase II"/>
    <property type="evidence" value="ECO:0007669"/>
    <property type="project" value="TreeGrafter"/>
</dbReference>
<keyword evidence="5" id="KW-1185">Reference proteome</keyword>
<evidence type="ECO:0000259" key="3">
    <source>
        <dbReference type="PROSITE" id="PS50048"/>
    </source>
</evidence>
<dbReference type="PROSITE" id="PS50048">
    <property type="entry name" value="ZN2_CY6_FUNGAL_2"/>
    <property type="match status" value="1"/>
</dbReference>
<evidence type="ECO:0000256" key="2">
    <source>
        <dbReference type="ARBA" id="ARBA00023242"/>
    </source>
</evidence>
<comment type="subcellular location">
    <subcellularLocation>
        <location evidence="1">Nucleus</location>
    </subcellularLocation>
</comment>
<dbReference type="EMBL" id="JAGMUU010000013">
    <property type="protein sequence ID" value="KAH7140319.1"/>
    <property type="molecule type" value="Genomic_DNA"/>
</dbReference>
<dbReference type="CDD" id="cd00067">
    <property type="entry name" value="GAL4"/>
    <property type="match status" value="1"/>
</dbReference>
<evidence type="ECO:0000256" key="1">
    <source>
        <dbReference type="ARBA" id="ARBA00004123"/>
    </source>
</evidence>
<dbReference type="Pfam" id="PF00172">
    <property type="entry name" value="Zn_clus"/>
    <property type="match status" value="1"/>
</dbReference>
<dbReference type="Pfam" id="PF11951">
    <property type="entry name" value="Fungal_trans_2"/>
    <property type="match status" value="1"/>
</dbReference>
<dbReference type="SUPFAM" id="SSF57701">
    <property type="entry name" value="Zn2/Cys6 DNA-binding domain"/>
    <property type="match status" value="1"/>
</dbReference>
<evidence type="ECO:0000313" key="4">
    <source>
        <dbReference type="EMBL" id="KAH7140319.1"/>
    </source>
</evidence>
<evidence type="ECO:0000313" key="5">
    <source>
        <dbReference type="Proteomes" id="UP000717696"/>
    </source>
</evidence>
<proteinExistence type="predicted"/>
<protein>
    <submittedName>
        <fullName evidence="4">Fungal-specific transcription factor domain-containing protein</fullName>
    </submittedName>
</protein>
<dbReference type="PRINTS" id="PR00755">
    <property type="entry name" value="AFLATOXINBRP"/>
</dbReference>
<dbReference type="Gene3D" id="4.10.240.10">
    <property type="entry name" value="Zn(2)-C6 fungal-type DNA-binding domain"/>
    <property type="match status" value="1"/>
</dbReference>
<name>A0A9P9EIT1_9HYPO</name>
<dbReference type="PANTHER" id="PTHR37534">
    <property type="entry name" value="TRANSCRIPTIONAL ACTIVATOR PROTEIN UGA3"/>
    <property type="match status" value="1"/>
</dbReference>
<dbReference type="InterPro" id="IPR036864">
    <property type="entry name" value="Zn2-C6_fun-type_DNA-bd_sf"/>
</dbReference>
<dbReference type="GO" id="GO:0005634">
    <property type="term" value="C:nucleus"/>
    <property type="evidence" value="ECO:0007669"/>
    <property type="project" value="UniProtKB-SubCell"/>
</dbReference>
<organism evidence="4 5">
    <name type="scientific">Dactylonectria estremocensis</name>
    <dbReference type="NCBI Taxonomy" id="1079267"/>
    <lineage>
        <taxon>Eukaryota</taxon>
        <taxon>Fungi</taxon>
        <taxon>Dikarya</taxon>
        <taxon>Ascomycota</taxon>
        <taxon>Pezizomycotina</taxon>
        <taxon>Sordariomycetes</taxon>
        <taxon>Hypocreomycetidae</taxon>
        <taxon>Hypocreales</taxon>
        <taxon>Nectriaceae</taxon>
        <taxon>Dactylonectria</taxon>
    </lineage>
</organism>
<dbReference type="SMART" id="SM00066">
    <property type="entry name" value="GAL4"/>
    <property type="match status" value="1"/>
</dbReference>
<sequence>MSEALSVGLDAPRKHTRSRAGCVRCRRRRQKCNQEKPSCGRCVAAGSPCKYEIKLNWGGRPFQKSSFGQCLGNVERLDDTKGGNGFVYALAKPPQKEKQPSSVNNTIPTSSVLTEPINETAQTESSQNTVIGTASGSELIHVHRPGFNSTGYFDSNTFYIPETIYTTIPPSIDQNSSLPPMVRYLFQFYLTETIRLTVPSTYARNEICRFLVPLSLQQPCLLYAIMAFASIHLKAIGGLSENAENVYDTLQEKSIQHLRLQLESSDPIARVASLATARTLCQAQIYGGKSSWRVHLDHARSILQSSNFRNQSLGGFSSGSTIEFLSSWYNNAEALAALTPAGLLRGQLEVNCLSNGPLYFDVYGGVMSDLPDLFREVGALVKERRHQADLSMQHSILSERDIAAESDALVREIHFRLERDTVQNLCLSPQILALSANELQDYAMSNACFLYTALLHLHCGVQRLSPSAPEAQFCVERIITCAKNMNIASGSSPMVLLVSPLFTAGLCAIGPARESVESALKDIGQWMKTPHLLKTLNLLKKIWQQLEVGSEDNVWPWFESVNLDFLPY</sequence>
<dbReference type="Proteomes" id="UP000717696">
    <property type="component" value="Unassembled WGS sequence"/>
</dbReference>